<sequence length="334" mass="36715">MTSQRLINRDGSVELQQAIESICSWYHRSALTNAYLFDFSGIAALANGVWFSRGWTFQELLAPPTSVFCMQDWLFALHSQAKRQRADPAMLAEVQKASGVPVRHPKHFCPGSAGLDRALSMPMDDARSRLYWASCRSLGQGGCKDLHRHRSSAPATNAASASGASTRTCTPAQRAIYPVGCPCLRRQCRDVPRRRLTTHMQQQPIHRVRLAALLRGGHTSWVRSVGFSSDGKGCWPFYEICYSLWPPFHTPGAGSIPQWSPGTWPPMLCPTDVPVRLAPWLIPNPINPYVPQLKWDMSRHPSTARVTGAHVTIPLDSAGGGDPGVAVVGALARE</sequence>
<dbReference type="PANTHER" id="PTHR10622">
    <property type="entry name" value="HET DOMAIN-CONTAINING PROTEIN"/>
    <property type="match status" value="1"/>
</dbReference>
<gene>
    <name evidence="1" type="ORF">PISMIDRAFT_329399</name>
</gene>
<organism evidence="1 2">
    <name type="scientific">Pisolithus microcarpus 441</name>
    <dbReference type="NCBI Taxonomy" id="765257"/>
    <lineage>
        <taxon>Eukaryota</taxon>
        <taxon>Fungi</taxon>
        <taxon>Dikarya</taxon>
        <taxon>Basidiomycota</taxon>
        <taxon>Agaricomycotina</taxon>
        <taxon>Agaricomycetes</taxon>
        <taxon>Agaricomycetidae</taxon>
        <taxon>Boletales</taxon>
        <taxon>Sclerodermatineae</taxon>
        <taxon>Pisolithaceae</taxon>
        <taxon>Pisolithus</taxon>
    </lineage>
</organism>
<keyword evidence="2" id="KW-1185">Reference proteome</keyword>
<dbReference type="AlphaFoldDB" id="A0A0C9YN10"/>
<evidence type="ECO:0000313" key="1">
    <source>
        <dbReference type="EMBL" id="KIK15299.1"/>
    </source>
</evidence>
<evidence type="ECO:0000313" key="2">
    <source>
        <dbReference type="Proteomes" id="UP000054018"/>
    </source>
</evidence>
<dbReference type="EMBL" id="KN833897">
    <property type="protein sequence ID" value="KIK15299.1"/>
    <property type="molecule type" value="Genomic_DNA"/>
</dbReference>
<dbReference type="STRING" id="765257.A0A0C9YN10"/>
<proteinExistence type="predicted"/>
<dbReference type="Proteomes" id="UP000054018">
    <property type="component" value="Unassembled WGS sequence"/>
</dbReference>
<protein>
    <submittedName>
        <fullName evidence="1">Uncharacterized protein</fullName>
    </submittedName>
</protein>
<name>A0A0C9YN10_9AGAM</name>
<dbReference type="HOGENOM" id="CLU_831872_0_0_1"/>
<dbReference type="PANTHER" id="PTHR10622:SF10">
    <property type="entry name" value="HET DOMAIN-CONTAINING PROTEIN"/>
    <property type="match status" value="1"/>
</dbReference>
<accession>A0A0C9YN10</accession>
<reference evidence="1 2" key="1">
    <citation type="submission" date="2014-04" db="EMBL/GenBank/DDBJ databases">
        <authorList>
            <consortium name="DOE Joint Genome Institute"/>
            <person name="Kuo A."/>
            <person name="Kohler A."/>
            <person name="Costa M.D."/>
            <person name="Nagy L.G."/>
            <person name="Floudas D."/>
            <person name="Copeland A."/>
            <person name="Barry K.W."/>
            <person name="Cichocki N."/>
            <person name="Veneault-Fourrey C."/>
            <person name="LaButti K."/>
            <person name="Lindquist E.A."/>
            <person name="Lipzen A."/>
            <person name="Lundell T."/>
            <person name="Morin E."/>
            <person name="Murat C."/>
            <person name="Sun H."/>
            <person name="Tunlid A."/>
            <person name="Henrissat B."/>
            <person name="Grigoriev I.V."/>
            <person name="Hibbett D.S."/>
            <person name="Martin F."/>
            <person name="Nordberg H.P."/>
            <person name="Cantor M.N."/>
            <person name="Hua S.X."/>
        </authorList>
    </citation>
    <scope>NUCLEOTIDE SEQUENCE [LARGE SCALE GENOMIC DNA]</scope>
    <source>
        <strain evidence="1 2">441</strain>
    </source>
</reference>
<reference evidence="2" key="2">
    <citation type="submission" date="2015-01" db="EMBL/GenBank/DDBJ databases">
        <title>Evolutionary Origins and Diversification of the Mycorrhizal Mutualists.</title>
        <authorList>
            <consortium name="DOE Joint Genome Institute"/>
            <consortium name="Mycorrhizal Genomics Consortium"/>
            <person name="Kohler A."/>
            <person name="Kuo A."/>
            <person name="Nagy L.G."/>
            <person name="Floudas D."/>
            <person name="Copeland A."/>
            <person name="Barry K.W."/>
            <person name="Cichocki N."/>
            <person name="Veneault-Fourrey C."/>
            <person name="LaButti K."/>
            <person name="Lindquist E.A."/>
            <person name="Lipzen A."/>
            <person name="Lundell T."/>
            <person name="Morin E."/>
            <person name="Murat C."/>
            <person name="Riley R."/>
            <person name="Ohm R."/>
            <person name="Sun H."/>
            <person name="Tunlid A."/>
            <person name="Henrissat B."/>
            <person name="Grigoriev I.V."/>
            <person name="Hibbett D.S."/>
            <person name="Martin F."/>
        </authorList>
    </citation>
    <scope>NUCLEOTIDE SEQUENCE [LARGE SCALE GENOMIC DNA]</scope>
    <source>
        <strain evidence="2">441</strain>
    </source>
</reference>